<accession>A0AAW4PK29</accession>
<protein>
    <submittedName>
        <fullName evidence="2">Uncharacterized protein</fullName>
    </submittedName>
</protein>
<dbReference type="AlphaFoldDB" id="A0AAW4PK29"/>
<proteinExistence type="predicted"/>
<sequence length="174" mass="19194">MSEERPQELVESASDHIQTSNEHEQRASELADKAEEQMQEHVAQQLPDSYVVDVEAVYDGSGSGFVVSVYDEQVTEAVESIASGELEVDFRRPQEVVIGNEFPTAATTQRDSSQDIRGIVDALAEQFDDGAPIAAVVKRAHLVGIGQDTAEHEIETLKQQGEVYEPRTDHLRTT</sequence>
<dbReference type="Proteomes" id="UP001430455">
    <property type="component" value="Unassembled WGS sequence"/>
</dbReference>
<gene>
    <name evidence="2" type="ORF">EGH23_22070</name>
</gene>
<name>A0AAW4PK29_9EURY</name>
<dbReference type="InterPro" id="IPR036388">
    <property type="entry name" value="WH-like_DNA-bd_sf"/>
</dbReference>
<evidence type="ECO:0000313" key="3">
    <source>
        <dbReference type="Proteomes" id="UP001430455"/>
    </source>
</evidence>
<feature type="compositionally biased region" description="Basic and acidic residues" evidence="1">
    <location>
        <begin position="21"/>
        <end position="39"/>
    </location>
</feature>
<organism evidence="2 3">
    <name type="scientific">Haloarcula nitratireducens</name>
    <dbReference type="NCBI Taxonomy" id="2487749"/>
    <lineage>
        <taxon>Archaea</taxon>
        <taxon>Methanobacteriati</taxon>
        <taxon>Methanobacteriota</taxon>
        <taxon>Stenosarchaea group</taxon>
        <taxon>Halobacteria</taxon>
        <taxon>Halobacteriales</taxon>
        <taxon>Haloarculaceae</taxon>
        <taxon>Haloarcula</taxon>
    </lineage>
</organism>
<dbReference type="Gene3D" id="1.10.10.10">
    <property type="entry name" value="Winged helix-like DNA-binding domain superfamily/Winged helix DNA-binding domain"/>
    <property type="match status" value="1"/>
</dbReference>
<feature type="region of interest" description="Disordered" evidence="1">
    <location>
        <begin position="1"/>
        <end position="45"/>
    </location>
</feature>
<reference evidence="2 3" key="1">
    <citation type="submission" date="2021-06" db="EMBL/GenBank/DDBJ databases">
        <title>Halomicroarcula sp. a new haloarchaeum isolated from saline soil.</title>
        <authorList>
            <person name="Duran-Viseras A."/>
            <person name="Sanchez-Porro C."/>
            <person name="Ventosa A."/>
        </authorList>
    </citation>
    <scope>NUCLEOTIDE SEQUENCE [LARGE SCALE GENOMIC DNA]</scope>
    <source>
        <strain evidence="2 3">F27</strain>
    </source>
</reference>
<keyword evidence="3" id="KW-1185">Reference proteome</keyword>
<evidence type="ECO:0000256" key="1">
    <source>
        <dbReference type="SAM" id="MobiDB-lite"/>
    </source>
</evidence>
<dbReference type="RefSeq" id="WP_220582155.1">
    <property type="nucleotide sequence ID" value="NZ_RKLT01000022.1"/>
</dbReference>
<evidence type="ECO:0000313" key="2">
    <source>
        <dbReference type="EMBL" id="MBX0297567.1"/>
    </source>
</evidence>
<comment type="caution">
    <text evidence="2">The sequence shown here is derived from an EMBL/GenBank/DDBJ whole genome shotgun (WGS) entry which is preliminary data.</text>
</comment>
<dbReference type="EMBL" id="RKLT01000022">
    <property type="protein sequence ID" value="MBX0297567.1"/>
    <property type="molecule type" value="Genomic_DNA"/>
</dbReference>